<accession>A0ACC0C351</accession>
<dbReference type="EMBL" id="CM044702">
    <property type="protein sequence ID" value="KAI5679226.1"/>
    <property type="molecule type" value="Genomic_DNA"/>
</dbReference>
<protein>
    <submittedName>
        <fullName evidence="1">Uncharacterized protein</fullName>
    </submittedName>
</protein>
<gene>
    <name evidence="1" type="ORF">M9H77_10176</name>
</gene>
<sequence length="660" mass="72273">MQSLAVLYILPVIIIDILLPDALASSSTSEVLALECSSQVLQNSSMFVPNFVSALENVAGQVQTSGFAVAVTGSGPDKPDETFALAQCYANVSSSDCLLCYAEARTRIPMCFPSKGGRVFVGSCFLRYDNYSFLQEFSRAEDKVVCGNGTRKNLEFRQAMEKGFSDAIKNKGYTKVQLPAYGNSNDSVYILSDCWRPLSNQSCSACLKNASASLLSCLPSSEGFALFTGCIMRYAGADFLNSKLENRSSTGPGNSSSTGPGKTRSRGNKLIIIVAVVCSFVLVLGAFIGHYIWKHRKLQKRKGLNAEEKLAVALRDGGLECKYSTLKKATGSFDDANRLGQGGFGTVYKGILPDGREIAVKRLFFNVQHRAADFYNEVKIISSIRHKNLVRLLGCSCSGPESLLVYELLPNRSLDHFIFDSSKGKELDWLKRFNIIIGTAEGLVYLHGNTETRIVHRDIKASNILLDSKLQAKIADFGLARSFEEGKSHISTAIAGTLGYMAPEYIGHGQLTEKADVYSFGVLLLEIVTGRQNRDKTSEYSDSLITTMWKNFQQGKVQELFDRNLMWDNYHVHEMMNSMLRVVHVGLLCTQKLPALRPSMSAALQMLSRKDEHLPSPTPPPYIDSGDSPERGGGDSPERGGGGDSAASNAGISYTTFYPR</sequence>
<name>A0ACC0C351_CATRO</name>
<dbReference type="Proteomes" id="UP001060085">
    <property type="component" value="Linkage Group LG02"/>
</dbReference>
<proteinExistence type="predicted"/>
<organism evidence="1 2">
    <name type="scientific">Catharanthus roseus</name>
    <name type="common">Madagascar periwinkle</name>
    <name type="synonym">Vinca rosea</name>
    <dbReference type="NCBI Taxonomy" id="4058"/>
    <lineage>
        <taxon>Eukaryota</taxon>
        <taxon>Viridiplantae</taxon>
        <taxon>Streptophyta</taxon>
        <taxon>Embryophyta</taxon>
        <taxon>Tracheophyta</taxon>
        <taxon>Spermatophyta</taxon>
        <taxon>Magnoliopsida</taxon>
        <taxon>eudicotyledons</taxon>
        <taxon>Gunneridae</taxon>
        <taxon>Pentapetalae</taxon>
        <taxon>asterids</taxon>
        <taxon>lamiids</taxon>
        <taxon>Gentianales</taxon>
        <taxon>Apocynaceae</taxon>
        <taxon>Rauvolfioideae</taxon>
        <taxon>Vinceae</taxon>
        <taxon>Catharanthinae</taxon>
        <taxon>Catharanthus</taxon>
    </lineage>
</organism>
<keyword evidence="2" id="KW-1185">Reference proteome</keyword>
<evidence type="ECO:0000313" key="1">
    <source>
        <dbReference type="EMBL" id="KAI5679226.1"/>
    </source>
</evidence>
<evidence type="ECO:0000313" key="2">
    <source>
        <dbReference type="Proteomes" id="UP001060085"/>
    </source>
</evidence>
<comment type="caution">
    <text evidence="1">The sequence shown here is derived from an EMBL/GenBank/DDBJ whole genome shotgun (WGS) entry which is preliminary data.</text>
</comment>
<reference evidence="2" key="1">
    <citation type="journal article" date="2023" name="Nat. Plants">
        <title>Single-cell RNA sequencing provides a high-resolution roadmap for understanding the multicellular compartmentation of specialized metabolism.</title>
        <authorList>
            <person name="Sun S."/>
            <person name="Shen X."/>
            <person name="Li Y."/>
            <person name="Li Y."/>
            <person name="Wang S."/>
            <person name="Li R."/>
            <person name="Zhang H."/>
            <person name="Shen G."/>
            <person name="Guo B."/>
            <person name="Wei J."/>
            <person name="Xu J."/>
            <person name="St-Pierre B."/>
            <person name="Chen S."/>
            <person name="Sun C."/>
        </authorList>
    </citation>
    <scope>NUCLEOTIDE SEQUENCE [LARGE SCALE GENOMIC DNA]</scope>
</reference>